<dbReference type="PANTHER" id="PTHR46124">
    <property type="entry name" value="D-AMINOACYL-TRNA DEACYLASE"/>
    <property type="match status" value="1"/>
</dbReference>
<dbReference type="EMBL" id="WVTI01000193">
    <property type="protein sequence ID" value="MXS27762.1"/>
    <property type="molecule type" value="Genomic_DNA"/>
</dbReference>
<accession>A0A6I4XR23</accession>
<dbReference type="InterPro" id="IPR001130">
    <property type="entry name" value="TatD-like"/>
</dbReference>
<reference evidence="1 2" key="1">
    <citation type="submission" date="2019-04" db="EMBL/GenBank/DDBJ databases">
        <title>Step-wise assembly of the neonatal virome modulated by breast feeding.</title>
        <authorList>
            <person name="Liang G."/>
            <person name="Bushman F."/>
        </authorList>
    </citation>
    <scope>NUCLEOTIDE SEQUENCE [LARGE SCALE GENOMIC DNA]</scope>
    <source>
        <strain evidence="1 2">E3404</strain>
    </source>
</reference>
<dbReference type="RefSeq" id="WP_160806384.1">
    <property type="nucleotide sequence ID" value="NZ_WVTI01000193.1"/>
</dbReference>
<protein>
    <submittedName>
        <fullName evidence="1">Hydrolase TatD</fullName>
    </submittedName>
</protein>
<dbReference type="SUPFAM" id="SSF51556">
    <property type="entry name" value="Metallo-dependent hydrolases"/>
    <property type="match status" value="1"/>
</dbReference>
<evidence type="ECO:0000313" key="1">
    <source>
        <dbReference type="EMBL" id="MXS27762.1"/>
    </source>
</evidence>
<dbReference type="AlphaFoldDB" id="A0A6I4XR23"/>
<dbReference type="GO" id="GO:0005829">
    <property type="term" value="C:cytosol"/>
    <property type="evidence" value="ECO:0007669"/>
    <property type="project" value="TreeGrafter"/>
</dbReference>
<dbReference type="PANTHER" id="PTHR46124:SF2">
    <property type="entry name" value="D-AMINOACYL-TRNA DEACYLASE"/>
    <property type="match status" value="1"/>
</dbReference>
<sequence>HSFSGDAEWMKKFLDLGLHISFSGVVTFKKALDVQEAAMAVPLERMLVETDAPYLAPVPYRGKRNEPGYTRYVVEKIAELRQLTFEEVAEQTRVNAHRLFRIDK</sequence>
<feature type="non-terminal residue" evidence="1">
    <location>
        <position position="1"/>
    </location>
</feature>
<dbReference type="GO" id="GO:0016788">
    <property type="term" value="F:hydrolase activity, acting on ester bonds"/>
    <property type="evidence" value="ECO:0007669"/>
    <property type="project" value="InterPro"/>
</dbReference>
<organism evidence="1 2">
    <name type="scientific">Enterococcus gallinarum</name>
    <dbReference type="NCBI Taxonomy" id="1353"/>
    <lineage>
        <taxon>Bacteria</taxon>
        <taxon>Bacillati</taxon>
        <taxon>Bacillota</taxon>
        <taxon>Bacilli</taxon>
        <taxon>Lactobacillales</taxon>
        <taxon>Enterococcaceae</taxon>
        <taxon>Enterococcus</taxon>
    </lineage>
</organism>
<comment type="caution">
    <text evidence="1">The sequence shown here is derived from an EMBL/GenBank/DDBJ whole genome shotgun (WGS) entry which is preliminary data.</text>
</comment>
<dbReference type="CDD" id="cd01310">
    <property type="entry name" value="TatD_DNAse"/>
    <property type="match status" value="1"/>
</dbReference>
<proteinExistence type="predicted"/>
<gene>
    <name evidence="1" type="ORF">GTI89_17080</name>
</gene>
<dbReference type="InterPro" id="IPR032466">
    <property type="entry name" value="Metal_Hydrolase"/>
</dbReference>
<dbReference type="Proteomes" id="UP000439965">
    <property type="component" value="Unassembled WGS sequence"/>
</dbReference>
<keyword evidence="1" id="KW-0378">Hydrolase</keyword>
<name>A0A6I4XR23_ENTGA</name>
<dbReference type="Pfam" id="PF01026">
    <property type="entry name" value="TatD_DNase"/>
    <property type="match status" value="1"/>
</dbReference>
<evidence type="ECO:0000313" key="2">
    <source>
        <dbReference type="Proteomes" id="UP000439965"/>
    </source>
</evidence>
<dbReference type="Gene3D" id="3.20.20.140">
    <property type="entry name" value="Metal-dependent hydrolases"/>
    <property type="match status" value="1"/>
</dbReference>